<reference evidence="1 2" key="1">
    <citation type="submission" date="2015-06" db="EMBL/GenBank/DDBJ databases">
        <title>Expansion of signal transduction pathways in fungi by whole-genome duplication.</title>
        <authorList>
            <consortium name="DOE Joint Genome Institute"/>
            <person name="Corrochano L.M."/>
            <person name="Kuo A."/>
            <person name="Marcet-Houben M."/>
            <person name="Polaino S."/>
            <person name="Salamov A."/>
            <person name="Villalobos J.M."/>
            <person name="Alvarez M.I."/>
            <person name="Avalos J."/>
            <person name="Benito E.P."/>
            <person name="Benoit I."/>
            <person name="Burger G."/>
            <person name="Camino L.P."/>
            <person name="Canovas D."/>
            <person name="Cerda-Olmedo E."/>
            <person name="Cheng J.-F."/>
            <person name="Dominguez A."/>
            <person name="Elias M."/>
            <person name="Eslava A.P."/>
            <person name="Glaser F."/>
            <person name="Grimwood J."/>
            <person name="Gutierrez G."/>
            <person name="Heitman J."/>
            <person name="Henrissat B."/>
            <person name="Iturriaga E.A."/>
            <person name="Lang B.F."/>
            <person name="Lavin J.L."/>
            <person name="Lee S."/>
            <person name="Li W."/>
            <person name="Lindquist E."/>
            <person name="Lopez-Garcia S."/>
            <person name="Luque E.M."/>
            <person name="Marcos A.T."/>
            <person name="Martin J."/>
            <person name="Mccluskey K."/>
            <person name="Medina H.R."/>
            <person name="Miralles-Duran A."/>
            <person name="Miyazaki A."/>
            <person name="Munoz-Torres E."/>
            <person name="Oguiza J.A."/>
            <person name="Ohm R."/>
            <person name="Olmedo M."/>
            <person name="Orejas M."/>
            <person name="Ortiz-Castellanos L."/>
            <person name="Pisabarro A.G."/>
            <person name="Rodriguez-Romero J."/>
            <person name="Ruiz-Herrera J."/>
            <person name="Ruiz-Vazquez R."/>
            <person name="Sanz C."/>
            <person name="Schackwitz W."/>
            <person name="Schmutz J."/>
            <person name="Shahriari M."/>
            <person name="Shelest E."/>
            <person name="Silva-Franco F."/>
            <person name="Soanes D."/>
            <person name="Syed K."/>
            <person name="Tagua V.G."/>
            <person name="Talbot N.J."/>
            <person name="Thon M."/>
            <person name="De Vries R.P."/>
            <person name="Wiebenga A."/>
            <person name="Yadav J.S."/>
            <person name="Braun E.L."/>
            <person name="Baker S."/>
            <person name="Garre V."/>
            <person name="Horwitz B."/>
            <person name="Torres-Martinez S."/>
            <person name="Idnurm A."/>
            <person name="Herrera-Estrella A."/>
            <person name="Gabaldon T."/>
            <person name="Grigoriev I.V."/>
        </authorList>
    </citation>
    <scope>NUCLEOTIDE SEQUENCE [LARGE SCALE GENOMIC DNA]</scope>
    <source>
        <strain evidence="1 2">CBS 277.49</strain>
    </source>
</reference>
<sequence>MLAAKYLKETLDTAEEQGHTDLQLVALISSGEHVDACVLQHQYDYIYTLYRLYSFHLPIERTGIHRCIPAMSIILKLKQVVLTTTDILNKPAQHRQTASLRHLQTYHRPVALPEQKVKRVPGIRSSPGFKLA</sequence>
<comment type="caution">
    <text evidence="1">The sequence shown here is derived from an EMBL/GenBank/DDBJ whole genome shotgun (WGS) entry which is preliminary data.</text>
</comment>
<dbReference type="Proteomes" id="UP000077051">
    <property type="component" value="Unassembled WGS sequence"/>
</dbReference>
<evidence type="ECO:0000313" key="2">
    <source>
        <dbReference type="Proteomes" id="UP000077051"/>
    </source>
</evidence>
<dbReference type="OrthoDB" id="2271946at2759"/>
<keyword evidence="2" id="KW-1185">Reference proteome</keyword>
<dbReference type="AlphaFoldDB" id="A0A162TU60"/>
<dbReference type="EMBL" id="AMYB01000002">
    <property type="protein sequence ID" value="OAD07172.1"/>
    <property type="molecule type" value="Genomic_DNA"/>
</dbReference>
<accession>A0A162TU60</accession>
<organism evidence="1 2">
    <name type="scientific">Mucor lusitanicus CBS 277.49</name>
    <dbReference type="NCBI Taxonomy" id="747725"/>
    <lineage>
        <taxon>Eukaryota</taxon>
        <taxon>Fungi</taxon>
        <taxon>Fungi incertae sedis</taxon>
        <taxon>Mucoromycota</taxon>
        <taxon>Mucoromycotina</taxon>
        <taxon>Mucoromycetes</taxon>
        <taxon>Mucorales</taxon>
        <taxon>Mucorineae</taxon>
        <taxon>Mucoraceae</taxon>
        <taxon>Mucor</taxon>
    </lineage>
</organism>
<proteinExistence type="predicted"/>
<protein>
    <submittedName>
        <fullName evidence="1">Uncharacterized protein</fullName>
    </submittedName>
</protein>
<gene>
    <name evidence="1" type="ORF">MUCCIDRAFT_107773</name>
</gene>
<evidence type="ECO:0000313" key="1">
    <source>
        <dbReference type="EMBL" id="OAD07172.1"/>
    </source>
</evidence>
<dbReference type="VEuPathDB" id="FungiDB:MUCCIDRAFT_107773"/>
<name>A0A162TU60_MUCCL</name>